<organism evidence="6">
    <name type="scientific">Rodentolepis nana</name>
    <name type="common">Dwarf tapeworm</name>
    <name type="synonym">Hymenolepis nana</name>
    <dbReference type="NCBI Taxonomy" id="102285"/>
    <lineage>
        <taxon>Eukaryota</taxon>
        <taxon>Metazoa</taxon>
        <taxon>Spiralia</taxon>
        <taxon>Lophotrochozoa</taxon>
        <taxon>Platyhelminthes</taxon>
        <taxon>Cestoda</taxon>
        <taxon>Eucestoda</taxon>
        <taxon>Cyclophyllidea</taxon>
        <taxon>Hymenolepididae</taxon>
        <taxon>Rodentolepis</taxon>
    </lineage>
</organism>
<feature type="compositionally biased region" description="Pro residues" evidence="1">
    <location>
        <begin position="185"/>
        <end position="194"/>
    </location>
</feature>
<evidence type="ECO:0000313" key="4">
    <source>
        <dbReference type="EMBL" id="VDO10370.1"/>
    </source>
</evidence>
<dbReference type="SUPFAM" id="SSF50729">
    <property type="entry name" value="PH domain-like"/>
    <property type="match status" value="1"/>
</dbReference>
<dbReference type="WBParaSite" id="HNAJ_0001141501-mRNA-1">
    <property type="protein sequence ID" value="HNAJ_0001141501-mRNA-1"/>
    <property type="gene ID" value="HNAJ_0001141501"/>
</dbReference>
<name>A0A0R3TUH4_RODNA</name>
<feature type="domain" description="FERM C-terminal PH-like" evidence="3">
    <location>
        <begin position="68"/>
        <end position="125"/>
    </location>
</feature>
<dbReference type="InterPro" id="IPR011993">
    <property type="entry name" value="PH-like_dom_sf"/>
</dbReference>
<reference evidence="6" key="1">
    <citation type="submission" date="2016-04" db="UniProtKB">
        <authorList>
            <consortium name="WormBaseParasite"/>
        </authorList>
    </citation>
    <scope>IDENTIFICATION</scope>
</reference>
<proteinExistence type="predicted"/>
<evidence type="ECO:0000313" key="5">
    <source>
        <dbReference type="Proteomes" id="UP000278807"/>
    </source>
</evidence>
<feature type="region of interest" description="Disordered" evidence="1">
    <location>
        <begin position="131"/>
        <end position="235"/>
    </location>
</feature>
<dbReference type="EMBL" id="UZAE01013563">
    <property type="protein sequence ID" value="VDO10370.1"/>
    <property type="molecule type" value="Genomic_DNA"/>
</dbReference>
<evidence type="ECO:0000256" key="1">
    <source>
        <dbReference type="SAM" id="MobiDB-lite"/>
    </source>
</evidence>
<dbReference type="Pfam" id="PF09380">
    <property type="entry name" value="FERM_C"/>
    <property type="match status" value="1"/>
</dbReference>
<dbReference type="Proteomes" id="UP000278807">
    <property type="component" value="Unassembled WGS sequence"/>
</dbReference>
<dbReference type="Gene3D" id="2.30.29.30">
    <property type="entry name" value="Pleckstrin-homology domain (PH domain)/Phosphotyrosine-binding domain (PTB)"/>
    <property type="match status" value="1"/>
</dbReference>
<evidence type="ECO:0000259" key="3">
    <source>
        <dbReference type="Pfam" id="PF09380"/>
    </source>
</evidence>
<feature type="chain" id="PRO_5043132085" evidence="2">
    <location>
        <begin position="20"/>
        <end position="235"/>
    </location>
</feature>
<accession>A0A0R3TUH4</accession>
<feature type="compositionally biased region" description="Polar residues" evidence="1">
    <location>
        <begin position="144"/>
        <end position="161"/>
    </location>
</feature>
<keyword evidence="5" id="KW-1185">Reference proteome</keyword>
<evidence type="ECO:0000313" key="6">
    <source>
        <dbReference type="WBParaSite" id="HNAJ_0001141501-mRNA-1"/>
    </source>
</evidence>
<dbReference type="InterPro" id="IPR018980">
    <property type="entry name" value="FERM_PH-like_C"/>
</dbReference>
<reference evidence="4 5" key="2">
    <citation type="submission" date="2018-11" db="EMBL/GenBank/DDBJ databases">
        <authorList>
            <consortium name="Pathogen Informatics"/>
        </authorList>
    </citation>
    <scope>NUCLEOTIDE SEQUENCE [LARGE SCALE GENOMIC DNA]</scope>
</reference>
<keyword evidence="2" id="KW-0732">Signal</keyword>
<dbReference type="STRING" id="102285.A0A0R3TUH4"/>
<protein>
    <submittedName>
        <fullName evidence="6">FERM_C domain-containing protein</fullName>
    </submittedName>
</protein>
<feature type="compositionally biased region" description="Polar residues" evidence="1">
    <location>
        <begin position="196"/>
        <end position="212"/>
    </location>
</feature>
<dbReference type="OrthoDB" id="6287802at2759"/>
<evidence type="ECO:0000256" key="2">
    <source>
        <dbReference type="SAM" id="SignalP"/>
    </source>
</evidence>
<sequence length="235" mass="25554">MPGLWLALSHFFFTTPVTGSLPFTPYLVHEYGPAVIADAIIRGDVSCPESGPHSIQWDDLNVSPERPDRNQELSWVGITAAGIQLFTTNHVERARYTFPWNIIKNVSYRERKFTLKLNMVWRPHKKSFVSSAAPLSSSAGGRGVSTTQDQHTSGHSPSSGLTPREVREGSPSTPGSPVSGKRAPARPPLPPPPASYFSSQSGKYLSATSPSPSHILRGHLVRARSRERPLPSPGG</sequence>
<gene>
    <name evidence="4" type="ORF">HNAJ_LOCUS11405</name>
</gene>
<dbReference type="AlphaFoldDB" id="A0A0R3TUH4"/>
<feature type="signal peptide" evidence="2">
    <location>
        <begin position="1"/>
        <end position="19"/>
    </location>
</feature>
<feature type="compositionally biased region" description="Low complexity" evidence="1">
    <location>
        <begin position="169"/>
        <end position="182"/>
    </location>
</feature>